<dbReference type="FunFam" id="1.10.10.10:FF:000331">
    <property type="entry name" value="Anaphase-promoting complex subunit 2"/>
    <property type="match status" value="1"/>
</dbReference>
<accession>A0ABD3N472</accession>
<keyword evidence="5" id="KW-0131">Cell cycle</keyword>
<evidence type="ECO:0000256" key="2">
    <source>
        <dbReference type="ARBA" id="ARBA00022618"/>
    </source>
</evidence>
<evidence type="ECO:0000313" key="8">
    <source>
        <dbReference type="EMBL" id="KAL3767505.1"/>
    </source>
</evidence>
<dbReference type="Pfam" id="PF08672">
    <property type="entry name" value="ANAPC2"/>
    <property type="match status" value="1"/>
</dbReference>
<comment type="caution">
    <text evidence="8">The sequence shown here is derived from an EMBL/GenBank/DDBJ whole genome shotgun (WGS) entry which is preliminary data.</text>
</comment>
<dbReference type="GO" id="GO:0005634">
    <property type="term" value="C:nucleus"/>
    <property type="evidence" value="ECO:0007669"/>
    <property type="project" value="UniProtKB-ARBA"/>
</dbReference>
<dbReference type="InterPro" id="IPR016158">
    <property type="entry name" value="Cullin_homology"/>
</dbReference>
<dbReference type="InterPro" id="IPR036390">
    <property type="entry name" value="WH_DNA-bd_sf"/>
</dbReference>
<dbReference type="InterPro" id="IPR036317">
    <property type="entry name" value="Cullin_homology_sf"/>
</dbReference>
<dbReference type="PANTHER" id="PTHR45957:SF1">
    <property type="entry name" value="ANAPHASE-PROMOTING COMPLEX SUBUNIT 2"/>
    <property type="match status" value="1"/>
</dbReference>
<name>A0ABD3N472_9STRA</name>
<dbReference type="PROSITE" id="PS50069">
    <property type="entry name" value="CULLIN_2"/>
    <property type="match status" value="1"/>
</dbReference>
<evidence type="ECO:0000313" key="9">
    <source>
        <dbReference type="Proteomes" id="UP001530293"/>
    </source>
</evidence>
<dbReference type="SMART" id="SM00182">
    <property type="entry name" value="CULLIN"/>
    <property type="match status" value="1"/>
</dbReference>
<dbReference type="Proteomes" id="UP001530293">
    <property type="component" value="Unassembled WGS sequence"/>
</dbReference>
<protein>
    <recommendedName>
        <fullName evidence="1">Anaphase-promoting complex subunit 2</fullName>
    </recommendedName>
</protein>
<keyword evidence="4" id="KW-0833">Ubl conjugation pathway</keyword>
<dbReference type="InterPro" id="IPR044554">
    <property type="entry name" value="ANAPC2"/>
</dbReference>
<dbReference type="Gene3D" id="1.20.1310.10">
    <property type="entry name" value="Cullin Repeats"/>
    <property type="match status" value="1"/>
</dbReference>
<gene>
    <name evidence="8" type="ORF">ACHAWU_000168</name>
</gene>
<dbReference type="SUPFAM" id="SSF75632">
    <property type="entry name" value="Cullin homology domain"/>
    <property type="match status" value="1"/>
</dbReference>
<evidence type="ECO:0000259" key="7">
    <source>
        <dbReference type="PROSITE" id="PS50069"/>
    </source>
</evidence>
<dbReference type="EMBL" id="JALLBG020000075">
    <property type="protein sequence ID" value="KAL3767505.1"/>
    <property type="molecule type" value="Genomic_DNA"/>
</dbReference>
<comment type="similarity">
    <text evidence="6">Belongs to the cullin family.</text>
</comment>
<dbReference type="Gene3D" id="1.10.10.10">
    <property type="entry name" value="Winged helix-like DNA-binding domain superfamily/Winged helix DNA-binding domain"/>
    <property type="match status" value="1"/>
</dbReference>
<feature type="domain" description="Cullin family profile" evidence="7">
    <location>
        <begin position="448"/>
        <end position="657"/>
    </location>
</feature>
<reference evidence="8 9" key="1">
    <citation type="submission" date="2024-10" db="EMBL/GenBank/DDBJ databases">
        <title>Updated reference genomes for cyclostephanoid diatoms.</title>
        <authorList>
            <person name="Roberts W.R."/>
            <person name="Alverson A.J."/>
        </authorList>
    </citation>
    <scope>NUCLEOTIDE SEQUENCE [LARGE SCALE GENOMIC DNA]</scope>
    <source>
        <strain evidence="8 9">AJA232-27</strain>
    </source>
</reference>
<evidence type="ECO:0000256" key="3">
    <source>
        <dbReference type="ARBA" id="ARBA00022776"/>
    </source>
</evidence>
<dbReference type="Pfam" id="PF26557">
    <property type="entry name" value="Cullin_AB"/>
    <property type="match status" value="1"/>
</dbReference>
<dbReference type="InterPro" id="IPR014786">
    <property type="entry name" value="ANAPC2_C"/>
</dbReference>
<dbReference type="Pfam" id="PF25773">
    <property type="entry name" value="TPR_ANAPC2"/>
    <property type="match status" value="1"/>
</dbReference>
<dbReference type="SUPFAM" id="SSF46785">
    <property type="entry name" value="Winged helix' DNA-binding domain"/>
    <property type="match status" value="1"/>
</dbReference>
<dbReference type="InterPro" id="IPR036388">
    <property type="entry name" value="WH-like_DNA-bd_sf"/>
</dbReference>
<organism evidence="8 9">
    <name type="scientific">Discostella pseudostelligera</name>
    <dbReference type="NCBI Taxonomy" id="259834"/>
    <lineage>
        <taxon>Eukaryota</taxon>
        <taxon>Sar</taxon>
        <taxon>Stramenopiles</taxon>
        <taxon>Ochrophyta</taxon>
        <taxon>Bacillariophyta</taxon>
        <taxon>Coscinodiscophyceae</taxon>
        <taxon>Thalassiosirophycidae</taxon>
        <taxon>Stephanodiscales</taxon>
        <taxon>Stephanodiscaceae</taxon>
        <taxon>Discostella</taxon>
    </lineage>
</organism>
<dbReference type="AlphaFoldDB" id="A0ABD3N472"/>
<dbReference type="PANTHER" id="PTHR45957">
    <property type="entry name" value="ANAPHASE-PROMOTING COMPLEX SUBUNIT 2"/>
    <property type="match status" value="1"/>
</dbReference>
<proteinExistence type="inferred from homology"/>
<evidence type="ECO:0000256" key="1">
    <source>
        <dbReference type="ARBA" id="ARBA00016068"/>
    </source>
</evidence>
<evidence type="ECO:0000256" key="5">
    <source>
        <dbReference type="ARBA" id="ARBA00023306"/>
    </source>
</evidence>
<keyword evidence="2" id="KW-0132">Cell division</keyword>
<dbReference type="InterPro" id="IPR057975">
    <property type="entry name" value="TPR_ANAPC2"/>
</dbReference>
<dbReference type="SMART" id="SM01013">
    <property type="entry name" value="APC2"/>
    <property type="match status" value="1"/>
</dbReference>
<keyword evidence="9" id="KW-1185">Reference proteome</keyword>
<evidence type="ECO:0000256" key="4">
    <source>
        <dbReference type="ARBA" id="ARBA00022786"/>
    </source>
</evidence>
<dbReference type="GO" id="GO:0051301">
    <property type="term" value="P:cell division"/>
    <property type="evidence" value="ECO:0007669"/>
    <property type="project" value="UniProtKB-KW"/>
</dbReference>
<sequence length="790" mass="90527">MASASTPLPLPPYNPQIYKRLIARANERAKLISERPTSAFVREVFGTNANGNGGGVVVVEHDWHTLPSKLLKLANYLREHPSFQSLQQQQLENADNSNCGDKRMESFDTVRRQLAAAVFAHTMKSKNNSFIDNFRRLFEALLNARQKKWRMENSMMMDDSMGIEDNSNNDNNIDEEWLLQEEEQLYQSLAISGWVPIQLRHPFREALQSVTMNVIQQLVAGNYDEEGILDRVLQWKNDILLPWTYSVIGPDTFINEKWEAQLEYIASECFIHVRMKELFDLTTDYPDSLPAIRELSVALERTGRLWYAQLSVEWRNALISRLLHPGAETSQIIEVYISTIKVLRAMDPSGELLQVVTQPVREYLHGRTDTIRCIITSLTDEENGGELYEELRRHDAKPLEEAQLDEDDDDEPPTFDWEPLPSILKRRGVISGQVGRVASSSRRSGDILAMLVGIYGSKELFVKEYSIMLADKLLGNLEFDTDKDVHNLELLKLRFGEASLHQCEVMVKDIDDSKRIQSNIHSTLHTHDRRGDFGDPPVVDAAIVSHNFWPALQREEMKYHPTIKSKVDEFSIEYAKLKNPRRLIWMKQLGSVEIEVEAYEEDADGNLVSHIKDVSCTPAHANLLAYFEDRSEWASKALSIETKMSEDMVRKRMGFWVNQRVVQSRRLRDGDDIMYNLVSVSEASDANDTSFQQDDDGQEHAVSIGAHEEEAMKVYESYIIGMLKNLGQLPLDRIHSMLKTFVAGSDHMYDKTTQQLAVFLKQLCKEEKLECSPDGLYQLVSQNESRKPPR</sequence>
<dbReference type="Gene3D" id="3.30.230.130">
    <property type="entry name" value="Cullin, Chain C, Domain 2"/>
    <property type="match status" value="1"/>
</dbReference>
<keyword evidence="3" id="KW-0498">Mitosis</keyword>
<dbReference type="InterPro" id="IPR059120">
    <property type="entry name" value="Cullin-like_AB"/>
</dbReference>
<evidence type="ECO:0000256" key="6">
    <source>
        <dbReference type="PROSITE-ProRule" id="PRU00330"/>
    </source>
</evidence>